<reference evidence="3 4" key="1">
    <citation type="journal article" date="2014" name="PLoS Genet.">
        <title>Analysis of the Phlebiopsis gigantea genome, transcriptome and secretome provides insight into its pioneer colonization strategies of wood.</title>
        <authorList>
            <person name="Hori C."/>
            <person name="Ishida T."/>
            <person name="Igarashi K."/>
            <person name="Samejima M."/>
            <person name="Suzuki H."/>
            <person name="Master E."/>
            <person name="Ferreira P."/>
            <person name="Ruiz-Duenas F.J."/>
            <person name="Held B."/>
            <person name="Canessa P."/>
            <person name="Larrondo L.F."/>
            <person name="Schmoll M."/>
            <person name="Druzhinina I.S."/>
            <person name="Kubicek C.P."/>
            <person name="Gaskell J.A."/>
            <person name="Kersten P."/>
            <person name="St John F."/>
            <person name="Glasner J."/>
            <person name="Sabat G."/>
            <person name="Splinter BonDurant S."/>
            <person name="Syed K."/>
            <person name="Yadav J."/>
            <person name="Mgbeahuruike A.C."/>
            <person name="Kovalchuk A."/>
            <person name="Asiegbu F.O."/>
            <person name="Lackner G."/>
            <person name="Hoffmeister D."/>
            <person name="Rencoret J."/>
            <person name="Gutierrez A."/>
            <person name="Sun H."/>
            <person name="Lindquist E."/>
            <person name="Barry K."/>
            <person name="Riley R."/>
            <person name="Grigoriev I.V."/>
            <person name="Henrissat B."/>
            <person name="Kues U."/>
            <person name="Berka R.M."/>
            <person name="Martinez A.T."/>
            <person name="Covert S.F."/>
            <person name="Blanchette R.A."/>
            <person name="Cullen D."/>
        </authorList>
    </citation>
    <scope>NUCLEOTIDE SEQUENCE [LARGE SCALE GENOMIC DNA]</scope>
    <source>
        <strain evidence="3 4">11061_1 CR5-6</strain>
    </source>
</reference>
<keyword evidence="2" id="KW-0732">Signal</keyword>
<evidence type="ECO:0000256" key="1">
    <source>
        <dbReference type="SAM" id="MobiDB-lite"/>
    </source>
</evidence>
<protein>
    <submittedName>
        <fullName evidence="3">Uncharacterized protein</fullName>
    </submittedName>
</protein>
<organism evidence="3 4">
    <name type="scientific">Phlebiopsis gigantea (strain 11061_1 CR5-6)</name>
    <name type="common">White-rot fungus</name>
    <name type="synonym">Peniophora gigantea</name>
    <dbReference type="NCBI Taxonomy" id="745531"/>
    <lineage>
        <taxon>Eukaryota</taxon>
        <taxon>Fungi</taxon>
        <taxon>Dikarya</taxon>
        <taxon>Basidiomycota</taxon>
        <taxon>Agaricomycotina</taxon>
        <taxon>Agaricomycetes</taxon>
        <taxon>Polyporales</taxon>
        <taxon>Phanerochaetaceae</taxon>
        <taxon>Phlebiopsis</taxon>
    </lineage>
</organism>
<keyword evidence="4" id="KW-1185">Reference proteome</keyword>
<name>A0A0C3S3Q5_PHLG1</name>
<evidence type="ECO:0000256" key="2">
    <source>
        <dbReference type="SAM" id="SignalP"/>
    </source>
</evidence>
<feature type="signal peptide" evidence="2">
    <location>
        <begin position="1"/>
        <end position="19"/>
    </location>
</feature>
<dbReference type="HOGENOM" id="CLU_2210936_0_0_1"/>
<feature type="chain" id="PRO_5002169575" evidence="2">
    <location>
        <begin position="20"/>
        <end position="107"/>
    </location>
</feature>
<feature type="region of interest" description="Disordered" evidence="1">
    <location>
        <begin position="79"/>
        <end position="107"/>
    </location>
</feature>
<sequence>MQIISFALWASALVALSAAHPVPPASNIVARMGSPLEGAPDMYRRDGQVLEARQSVSVLNATATSTSIISANTAVTQVTAGEDDPDGAPPLDQVIESLRPTSGDDRF</sequence>
<evidence type="ECO:0000313" key="4">
    <source>
        <dbReference type="Proteomes" id="UP000053257"/>
    </source>
</evidence>
<dbReference type="Proteomes" id="UP000053257">
    <property type="component" value="Unassembled WGS sequence"/>
</dbReference>
<accession>A0A0C3S3Q5</accession>
<gene>
    <name evidence="3" type="ORF">PHLGIDRAFT_122361</name>
</gene>
<evidence type="ECO:0000313" key="3">
    <source>
        <dbReference type="EMBL" id="KIP02550.1"/>
    </source>
</evidence>
<proteinExistence type="predicted"/>
<dbReference type="EMBL" id="KN840667">
    <property type="protein sequence ID" value="KIP02550.1"/>
    <property type="molecule type" value="Genomic_DNA"/>
</dbReference>
<dbReference type="AlphaFoldDB" id="A0A0C3S3Q5"/>